<dbReference type="InterPro" id="IPR029058">
    <property type="entry name" value="AB_hydrolase_fold"/>
</dbReference>
<gene>
    <name evidence="2" type="ORF">E8E12_010237</name>
</gene>
<dbReference type="Pfam" id="PF12697">
    <property type="entry name" value="Abhydrolase_6"/>
    <property type="match status" value="1"/>
</dbReference>
<dbReference type="InterPro" id="IPR052897">
    <property type="entry name" value="Sec-Metab_Biosynth_Hydrolase"/>
</dbReference>
<evidence type="ECO:0000313" key="2">
    <source>
        <dbReference type="EMBL" id="KAF3046493.1"/>
    </source>
</evidence>
<accession>A0A9P4X0C3</accession>
<protein>
    <recommendedName>
        <fullName evidence="1">AB hydrolase-1 domain-containing protein</fullName>
    </recommendedName>
</protein>
<dbReference type="Gene3D" id="3.40.50.1820">
    <property type="entry name" value="alpha/beta hydrolase"/>
    <property type="match status" value="1"/>
</dbReference>
<dbReference type="PANTHER" id="PTHR37017:SF13">
    <property type="entry name" value="AB HYDROLASE-1 DOMAIN-CONTAINING PROTEIN"/>
    <property type="match status" value="1"/>
</dbReference>
<evidence type="ECO:0000313" key="3">
    <source>
        <dbReference type="Proteomes" id="UP000758155"/>
    </source>
</evidence>
<dbReference type="PANTHER" id="PTHR37017">
    <property type="entry name" value="AB HYDROLASE-1 DOMAIN-CONTAINING PROTEIN-RELATED"/>
    <property type="match status" value="1"/>
</dbReference>
<evidence type="ECO:0000259" key="1">
    <source>
        <dbReference type="Pfam" id="PF12697"/>
    </source>
</evidence>
<dbReference type="InterPro" id="IPR000073">
    <property type="entry name" value="AB_hydrolase_1"/>
</dbReference>
<dbReference type="Proteomes" id="UP000758155">
    <property type="component" value="Unassembled WGS sequence"/>
</dbReference>
<dbReference type="OrthoDB" id="1263307at2759"/>
<dbReference type="AlphaFoldDB" id="A0A9P4X0C3"/>
<sequence>MSPTKPTILIVPGSFSEYGIYNPFLAQIRDQGFTALALKLPSTQKRYPLPPATLQDDAAHVRGVVERLIAEGEGTEVVVLAHSYGGTVATEALEGLGTKEGKGVRRLVFLSAVAPRVGENQISAMKLDEGFLPESTDGYMHMDPVVMAPFVANDLPYAQAYENALQLPHHSAVSFKGEVTKCSYKEIPLTYIFCERDMVISPEIQQRFIDTIEEVSGNRVDVKKIDAGHVPMWAKPDETLKLLLEAAVQ</sequence>
<keyword evidence="3" id="KW-1185">Reference proteome</keyword>
<name>A0A9P4X0C3_9PLEO</name>
<organism evidence="2 3">
    <name type="scientific">Didymella heteroderae</name>
    <dbReference type="NCBI Taxonomy" id="1769908"/>
    <lineage>
        <taxon>Eukaryota</taxon>
        <taxon>Fungi</taxon>
        <taxon>Dikarya</taxon>
        <taxon>Ascomycota</taxon>
        <taxon>Pezizomycotina</taxon>
        <taxon>Dothideomycetes</taxon>
        <taxon>Pleosporomycetidae</taxon>
        <taxon>Pleosporales</taxon>
        <taxon>Pleosporineae</taxon>
        <taxon>Didymellaceae</taxon>
        <taxon>Didymella</taxon>
    </lineage>
</organism>
<dbReference type="EMBL" id="SWKV01000004">
    <property type="protein sequence ID" value="KAF3046493.1"/>
    <property type="molecule type" value="Genomic_DNA"/>
</dbReference>
<comment type="caution">
    <text evidence="2">The sequence shown here is derived from an EMBL/GenBank/DDBJ whole genome shotgun (WGS) entry which is preliminary data.</text>
</comment>
<proteinExistence type="predicted"/>
<dbReference type="SUPFAM" id="SSF53474">
    <property type="entry name" value="alpha/beta-Hydrolases"/>
    <property type="match status" value="1"/>
</dbReference>
<reference evidence="2" key="1">
    <citation type="submission" date="2019-04" db="EMBL/GenBank/DDBJ databases">
        <title>Sequencing of skin fungus with MAO and IRED activity.</title>
        <authorList>
            <person name="Marsaioli A.J."/>
            <person name="Bonatto J.M.C."/>
            <person name="Reis Junior O."/>
        </authorList>
    </citation>
    <scope>NUCLEOTIDE SEQUENCE</scope>
    <source>
        <strain evidence="2">28M1</strain>
    </source>
</reference>
<feature type="domain" description="AB hydrolase-1" evidence="1">
    <location>
        <begin position="8"/>
        <end position="240"/>
    </location>
</feature>